<dbReference type="AlphaFoldDB" id="A0A415E6R2"/>
<evidence type="ECO:0000259" key="3">
    <source>
        <dbReference type="PROSITE" id="PS51186"/>
    </source>
</evidence>
<evidence type="ECO:0000256" key="2">
    <source>
        <dbReference type="ARBA" id="ARBA00023315"/>
    </source>
</evidence>
<dbReference type="Gene3D" id="3.40.630.30">
    <property type="match status" value="1"/>
</dbReference>
<evidence type="ECO:0000313" key="5">
    <source>
        <dbReference type="Proteomes" id="UP000284841"/>
    </source>
</evidence>
<dbReference type="STRING" id="1776384.GCA_900086585_02722"/>
<dbReference type="OrthoDB" id="9805924at2"/>
<protein>
    <submittedName>
        <fullName evidence="4">GNAT family N-acetyltransferase</fullName>
    </submittedName>
</protein>
<dbReference type="PANTHER" id="PTHR43877">
    <property type="entry name" value="AMINOALKYLPHOSPHONATE N-ACETYLTRANSFERASE-RELATED-RELATED"/>
    <property type="match status" value="1"/>
</dbReference>
<reference evidence="4 5" key="1">
    <citation type="submission" date="2018-08" db="EMBL/GenBank/DDBJ databases">
        <title>A genome reference for cultivated species of the human gut microbiota.</title>
        <authorList>
            <person name="Zou Y."/>
            <person name="Xue W."/>
            <person name="Luo G."/>
        </authorList>
    </citation>
    <scope>NUCLEOTIDE SEQUENCE [LARGE SCALE GENOMIC DNA]</scope>
    <source>
        <strain evidence="4 5">AM07-24</strain>
    </source>
</reference>
<keyword evidence="5" id="KW-1185">Reference proteome</keyword>
<dbReference type="Pfam" id="PF00583">
    <property type="entry name" value="Acetyltransf_1"/>
    <property type="match status" value="1"/>
</dbReference>
<dbReference type="SUPFAM" id="SSF55729">
    <property type="entry name" value="Acyl-CoA N-acyltransferases (Nat)"/>
    <property type="match status" value="1"/>
</dbReference>
<dbReference type="InterPro" id="IPR000182">
    <property type="entry name" value="GNAT_dom"/>
</dbReference>
<dbReference type="PROSITE" id="PS51186">
    <property type="entry name" value="GNAT"/>
    <property type="match status" value="1"/>
</dbReference>
<sequence length="157" mass="18134">MKIRTATTADMDVICRLYDTLFQEMADLQADYFQMTSQNRDFLSSIIEEEKGDVLLAEEADRLIGFALVQQSSTPPFGCLVPHRYAYLMDACVTESERSRGVGRLLIEAVKTWAEERRLDYVELNVLSNNRRAIALYEREGFTEEMRTMRCKLKKDG</sequence>
<evidence type="ECO:0000256" key="1">
    <source>
        <dbReference type="ARBA" id="ARBA00022679"/>
    </source>
</evidence>
<organism evidence="4 5">
    <name type="scientific">Emergencia timonensis</name>
    <dbReference type="NCBI Taxonomy" id="1776384"/>
    <lineage>
        <taxon>Bacteria</taxon>
        <taxon>Bacillati</taxon>
        <taxon>Bacillota</taxon>
        <taxon>Clostridia</taxon>
        <taxon>Peptostreptococcales</taxon>
        <taxon>Anaerovoracaceae</taxon>
        <taxon>Emergencia</taxon>
    </lineage>
</organism>
<accession>A0A415E6R2</accession>
<keyword evidence="2" id="KW-0012">Acyltransferase</keyword>
<dbReference type="Proteomes" id="UP000284841">
    <property type="component" value="Unassembled WGS sequence"/>
</dbReference>
<dbReference type="GO" id="GO:0016747">
    <property type="term" value="F:acyltransferase activity, transferring groups other than amino-acyl groups"/>
    <property type="evidence" value="ECO:0007669"/>
    <property type="project" value="InterPro"/>
</dbReference>
<dbReference type="InterPro" id="IPR016181">
    <property type="entry name" value="Acyl_CoA_acyltransferase"/>
</dbReference>
<feature type="domain" description="N-acetyltransferase" evidence="3">
    <location>
        <begin position="1"/>
        <end position="157"/>
    </location>
</feature>
<dbReference type="RefSeq" id="WP_067539581.1">
    <property type="nucleotide sequence ID" value="NZ_AP025567.1"/>
</dbReference>
<evidence type="ECO:0000313" key="4">
    <source>
        <dbReference type="EMBL" id="RHJ89409.1"/>
    </source>
</evidence>
<keyword evidence="1 4" id="KW-0808">Transferase</keyword>
<dbReference type="GeneID" id="83005045"/>
<name>A0A415E6R2_9FIRM</name>
<dbReference type="EMBL" id="QRMS01000001">
    <property type="protein sequence ID" value="RHJ89409.1"/>
    <property type="molecule type" value="Genomic_DNA"/>
</dbReference>
<gene>
    <name evidence="4" type="ORF">DW099_02200</name>
</gene>
<comment type="caution">
    <text evidence="4">The sequence shown here is derived from an EMBL/GenBank/DDBJ whole genome shotgun (WGS) entry which is preliminary data.</text>
</comment>
<dbReference type="InterPro" id="IPR050832">
    <property type="entry name" value="Bact_Acetyltransf"/>
</dbReference>
<dbReference type="CDD" id="cd04301">
    <property type="entry name" value="NAT_SF"/>
    <property type="match status" value="1"/>
</dbReference>
<dbReference type="PANTHER" id="PTHR43877:SF2">
    <property type="entry name" value="AMINOALKYLPHOSPHONATE N-ACETYLTRANSFERASE-RELATED"/>
    <property type="match status" value="1"/>
</dbReference>
<proteinExistence type="predicted"/>